<dbReference type="AlphaFoldDB" id="A0A6J1DYG9"/>
<dbReference type="PANTHER" id="PTHR11247">
    <property type="entry name" value="PALMITOYL-PROTEIN THIOESTERASE/DOLICHYLDIPHOSPHATASE 1"/>
    <property type="match status" value="1"/>
</dbReference>
<name>A0A6J1DYG9_MOMCH</name>
<dbReference type="InterPro" id="IPR029058">
    <property type="entry name" value="AB_hydrolase_fold"/>
</dbReference>
<dbReference type="Pfam" id="PF02089">
    <property type="entry name" value="Palm_thioest"/>
    <property type="match status" value="1"/>
</dbReference>
<dbReference type="GeneID" id="111024678"/>
<sequence length="244" mass="27381">LQIQIACDKVKKLEYLRGGFNIFAISQGTLIARGLIELCDGAPPIKNFISLAGPHAGVASVPYCEQIFSKCCPIVEILFDVAVYTDIVQNLTTAATYYKVPEQIEEYVKNSKFLPKLNNERPEERNVTYNDRFSSLNKLVLLMNEEDSLLTPRETAWFGYYRDGSTDRQVVPATETNLYKEDWIGLKRLNESGKVITRKVPGDHANLPDESMSNFVVPYLVDDAADLALTSAITTKLKLHNNKA</sequence>
<evidence type="ECO:0000256" key="1">
    <source>
        <dbReference type="ARBA" id="ARBA00022801"/>
    </source>
</evidence>
<evidence type="ECO:0000313" key="2">
    <source>
        <dbReference type="Proteomes" id="UP000504603"/>
    </source>
</evidence>
<keyword evidence="1" id="KW-0378">Hydrolase</keyword>
<organism evidence="2 3">
    <name type="scientific">Momordica charantia</name>
    <name type="common">Bitter gourd</name>
    <name type="synonym">Balsam pear</name>
    <dbReference type="NCBI Taxonomy" id="3673"/>
    <lineage>
        <taxon>Eukaryota</taxon>
        <taxon>Viridiplantae</taxon>
        <taxon>Streptophyta</taxon>
        <taxon>Embryophyta</taxon>
        <taxon>Tracheophyta</taxon>
        <taxon>Spermatophyta</taxon>
        <taxon>Magnoliopsida</taxon>
        <taxon>eudicotyledons</taxon>
        <taxon>Gunneridae</taxon>
        <taxon>Pentapetalae</taxon>
        <taxon>rosids</taxon>
        <taxon>fabids</taxon>
        <taxon>Cucurbitales</taxon>
        <taxon>Cucurbitaceae</taxon>
        <taxon>Momordiceae</taxon>
        <taxon>Momordica</taxon>
    </lineage>
</organism>
<dbReference type="KEGG" id="mcha:111024678"/>
<accession>A0A6J1DYG9</accession>
<gene>
    <name evidence="3" type="primary">LOC111024678</name>
</gene>
<dbReference type="PANTHER" id="PTHR11247:SF8">
    <property type="entry name" value="PALMITOYL-PROTEIN THIOESTERASE 1"/>
    <property type="match status" value="1"/>
</dbReference>
<dbReference type="GO" id="GO:0016790">
    <property type="term" value="F:thiolester hydrolase activity"/>
    <property type="evidence" value="ECO:0007669"/>
    <property type="project" value="TreeGrafter"/>
</dbReference>
<dbReference type="RefSeq" id="XP_022158124.1">
    <property type="nucleotide sequence ID" value="XM_022302432.1"/>
</dbReference>
<reference evidence="3" key="1">
    <citation type="submission" date="2025-08" db="UniProtKB">
        <authorList>
            <consortium name="RefSeq"/>
        </authorList>
    </citation>
    <scope>IDENTIFICATION</scope>
    <source>
        <strain evidence="3">OHB3-1</strain>
    </source>
</reference>
<feature type="non-terminal residue" evidence="3">
    <location>
        <position position="1"/>
    </location>
</feature>
<keyword evidence="2" id="KW-1185">Reference proteome</keyword>
<protein>
    <submittedName>
        <fullName evidence="3">Palmitoyl-protein thioesterase 1-like</fullName>
    </submittedName>
</protein>
<dbReference type="OrthoDB" id="10263094at2759"/>
<evidence type="ECO:0000313" key="3">
    <source>
        <dbReference type="RefSeq" id="XP_022158124.1"/>
    </source>
</evidence>
<dbReference type="SUPFAM" id="SSF53474">
    <property type="entry name" value="alpha/beta-Hydrolases"/>
    <property type="match status" value="1"/>
</dbReference>
<dbReference type="Gene3D" id="3.40.50.1820">
    <property type="entry name" value="alpha/beta hydrolase"/>
    <property type="match status" value="1"/>
</dbReference>
<proteinExistence type="predicted"/>
<dbReference type="Proteomes" id="UP000504603">
    <property type="component" value="Unplaced"/>
</dbReference>